<keyword evidence="3" id="KW-1185">Reference proteome</keyword>
<reference evidence="2 3" key="1">
    <citation type="submission" date="2024-03" db="EMBL/GenBank/DDBJ databases">
        <title>YIM 134122 draft genome.</title>
        <authorList>
            <person name="Zuo S."/>
            <person name="Xiong L."/>
        </authorList>
    </citation>
    <scope>NUCLEOTIDE SEQUENCE [LARGE SCALE GENOMIC DNA]</scope>
    <source>
        <strain evidence="2 3">YIM 134122</strain>
    </source>
</reference>
<evidence type="ECO:0000313" key="2">
    <source>
        <dbReference type="EMBL" id="MEN1947369.1"/>
    </source>
</evidence>
<sequence length="151" mass="15493">MSARVWSSEPAKLAKRRGIACMVGFAVLLIVVAGTAPLWGMSPTFAVLGIVTLVIAVLWFVVGAIAFSISRRYPAVRHLGGPNDLVTILGIVVGAAGVVLEIVSLIGQPAEYVVSGVVLAVMIAVFAGSVLILSAANRTAIRSEAATGPRG</sequence>
<organism evidence="2 3">
    <name type="scientific">Leifsonia stereocauli</name>
    <dbReference type="NCBI Taxonomy" id="3134136"/>
    <lineage>
        <taxon>Bacteria</taxon>
        <taxon>Bacillati</taxon>
        <taxon>Actinomycetota</taxon>
        <taxon>Actinomycetes</taxon>
        <taxon>Micrococcales</taxon>
        <taxon>Microbacteriaceae</taxon>
        <taxon>Leifsonia</taxon>
    </lineage>
</organism>
<dbReference type="Proteomes" id="UP001425155">
    <property type="component" value="Unassembled WGS sequence"/>
</dbReference>
<dbReference type="EMBL" id="JBCLVG010000002">
    <property type="protein sequence ID" value="MEN1947369.1"/>
    <property type="molecule type" value="Genomic_DNA"/>
</dbReference>
<gene>
    <name evidence="2" type="ORF">WJX64_12495</name>
</gene>
<feature type="transmembrane region" description="Helical" evidence="1">
    <location>
        <begin position="45"/>
        <end position="69"/>
    </location>
</feature>
<comment type="caution">
    <text evidence="2">The sequence shown here is derived from an EMBL/GenBank/DDBJ whole genome shotgun (WGS) entry which is preliminary data.</text>
</comment>
<feature type="transmembrane region" description="Helical" evidence="1">
    <location>
        <begin position="85"/>
        <end position="106"/>
    </location>
</feature>
<evidence type="ECO:0000313" key="3">
    <source>
        <dbReference type="Proteomes" id="UP001425155"/>
    </source>
</evidence>
<evidence type="ECO:0000256" key="1">
    <source>
        <dbReference type="SAM" id="Phobius"/>
    </source>
</evidence>
<name>A0ABU9W5T8_9MICO</name>
<keyword evidence="1" id="KW-0472">Membrane</keyword>
<dbReference type="RefSeq" id="WP_342114536.1">
    <property type="nucleotide sequence ID" value="NZ_JBCAUN010000002.1"/>
</dbReference>
<feature type="transmembrane region" description="Helical" evidence="1">
    <location>
        <begin position="112"/>
        <end position="133"/>
    </location>
</feature>
<proteinExistence type="predicted"/>
<protein>
    <submittedName>
        <fullName evidence="2">Uncharacterized protein</fullName>
    </submittedName>
</protein>
<feature type="transmembrane region" description="Helical" evidence="1">
    <location>
        <begin position="20"/>
        <end position="39"/>
    </location>
</feature>
<keyword evidence="1" id="KW-0812">Transmembrane</keyword>
<keyword evidence="1" id="KW-1133">Transmembrane helix</keyword>
<accession>A0ABU9W5T8</accession>